<keyword evidence="3" id="KW-1185">Reference proteome</keyword>
<dbReference type="Gene3D" id="1.25.10.10">
    <property type="entry name" value="Leucine-rich Repeat Variant"/>
    <property type="match status" value="1"/>
</dbReference>
<gene>
    <name evidence="2" type="ORF">A4X13_0g1561</name>
</gene>
<dbReference type="SMART" id="SM00025">
    <property type="entry name" value="Pumilio"/>
    <property type="match status" value="7"/>
</dbReference>
<evidence type="ECO:0000256" key="1">
    <source>
        <dbReference type="SAM" id="MobiDB-lite"/>
    </source>
</evidence>
<feature type="region of interest" description="Disordered" evidence="1">
    <location>
        <begin position="106"/>
        <end position="129"/>
    </location>
</feature>
<dbReference type="InterPro" id="IPR001313">
    <property type="entry name" value="Pumilio_RNA-bd_rpt"/>
</dbReference>
<feature type="region of interest" description="Disordered" evidence="1">
    <location>
        <begin position="681"/>
        <end position="716"/>
    </location>
</feature>
<name>A0A177TQ86_9BASI</name>
<dbReference type="AlphaFoldDB" id="A0A177TQ86"/>
<dbReference type="PANTHER" id="PTHR12537:SF12">
    <property type="entry name" value="MATERNAL PROTEIN PUMILIO"/>
    <property type="match status" value="1"/>
</dbReference>
<feature type="region of interest" description="Disordered" evidence="1">
    <location>
        <begin position="735"/>
        <end position="772"/>
    </location>
</feature>
<dbReference type="Pfam" id="PF00806">
    <property type="entry name" value="PUF"/>
    <property type="match status" value="5"/>
</dbReference>
<dbReference type="PANTHER" id="PTHR12537">
    <property type="entry name" value="RNA BINDING PROTEIN PUMILIO-RELATED"/>
    <property type="match status" value="1"/>
</dbReference>
<dbReference type="InterPro" id="IPR016024">
    <property type="entry name" value="ARM-type_fold"/>
</dbReference>
<feature type="compositionally biased region" description="Polar residues" evidence="1">
    <location>
        <begin position="350"/>
        <end position="363"/>
    </location>
</feature>
<proteinExistence type="predicted"/>
<feature type="compositionally biased region" description="Low complexity" evidence="1">
    <location>
        <begin position="439"/>
        <end position="450"/>
    </location>
</feature>
<accession>A0A177TQ86</accession>
<feature type="region of interest" description="Disordered" evidence="1">
    <location>
        <begin position="163"/>
        <end position="262"/>
    </location>
</feature>
<feature type="compositionally biased region" description="Polar residues" evidence="1">
    <location>
        <begin position="681"/>
        <end position="691"/>
    </location>
</feature>
<reference evidence="2" key="2">
    <citation type="journal article" date="2019" name="IMA Fungus">
        <title>Genome sequencing and comparison of five Tilletia species to identify candidate genes for the detection of regulated species infecting wheat.</title>
        <authorList>
            <person name="Nguyen H.D.T."/>
            <person name="Sultana T."/>
            <person name="Kesanakurti P."/>
            <person name="Hambleton S."/>
        </authorList>
    </citation>
    <scope>NUCLEOTIDE SEQUENCE</scope>
    <source>
        <strain evidence="2">DAOMC 236416</strain>
    </source>
</reference>
<feature type="compositionally biased region" description="Low complexity" evidence="1">
    <location>
        <begin position="369"/>
        <end position="388"/>
    </location>
</feature>
<feature type="region of interest" description="Disordered" evidence="1">
    <location>
        <begin position="1"/>
        <end position="22"/>
    </location>
</feature>
<dbReference type="GO" id="GO:0003730">
    <property type="term" value="F:mRNA 3'-UTR binding"/>
    <property type="evidence" value="ECO:0007669"/>
    <property type="project" value="TreeGrafter"/>
</dbReference>
<sequence length="1110" mass="118652">MSASAPPTRQPPYTSVFAPFDSPEHEDIDELHLDGLLEPHDSPWLAKPTRNRSQTTTPIAMHSMAHPLGEDVLTATQSSPVHQRHIDLLLDSDAGPDLEKAKCRLLEHQDRQRSAKRTPASSNSSNEELGFSIHDKLEIQELDSHGRAIHQALYRHPFARLSAGGESIDSPSSPLSGSYNSADSSLSGSPSSMSGQARSQGAPTALRKRALTDRTKPPGVIGGDHERSSSPRSGKESASGSSDPRSSPGHKHNHQTSKSMSHIGQLSFDSSTLSSFKDGSCLFGGTDPFSSPNLLPIGQHPSFHFGYPFQPGQESASDSELGSSSLEPDSNDTSAQSFVGVQKPGHGSVGNRSSQPSMGSSADDQLFGSDPPFSSASSSTLLSERSSPFADRLPKPNSSDSSVDNSAPKLQKAHPFFQSPSRLANKHRPPPLMLNPHPTTAGQLTGTTQANSPFDPSYMLSSVGAHGLQYTGQGAVNSLGAPFDPLAAAAASLQQHGWPQMPHGQSAEQFDPRLGRSRAPPTSAVQSATFMNSGGNRAGPFSSGLLTPNQHLQLLSQPPLPGLAHHHPSADMANAPLSSMYALGAGHFLGARPGVPMSTPVTPFGPGPGSSWPFGVGYGNEIPAGKEGSGPSMPVADATRMQDFAAQLHARDSAVDMLQKHIDRLHAQLATLSMASNECASSAKDSNTNAGPINEGGTSSTSMMPGGGMNASRGAESQTNAMGLNAAAAPFQLTPSTSSGSMTSTSSSLLSSGMTASASDSETGTDTRRTSDDLYIGPKVLVERALGPRNQEATIVLQQQLKTAGPERKQAIVNAIAPHALQLAFDKHGNFLLQRAIASCPTLAWHIKGSFVQLSLSPYGCHVVQKILDEGEEYRMAVVQEMLENRLAETLTSRNSIHVWQKLLEIKWSSQEFRKSIFRKINDTMRGQWARTAIQETGSIICQNIFESADAQDRQECILEILANLRECAVDQYGVWVAQHLVEHGDRDHRRAAMDKLLEDAVTLTLSQYGQKAIMSALRTNDEIFVRRYVDILCGQETAGGSSSRRSVLVEIGSTPQGLQIVTQLLTSVNPAQREQIIQTVRRNSVFLKGSKTGLKVHQLCERARAFTGY</sequence>
<feature type="region of interest" description="Disordered" evidence="1">
    <location>
        <begin position="497"/>
        <end position="521"/>
    </location>
</feature>
<reference evidence="2" key="1">
    <citation type="submission" date="2016-04" db="EMBL/GenBank/DDBJ databases">
        <authorList>
            <person name="Nguyen H.D."/>
            <person name="Samba Siva P."/>
            <person name="Cullis J."/>
            <person name="Levesque C.A."/>
            <person name="Hambleton S."/>
        </authorList>
    </citation>
    <scope>NUCLEOTIDE SEQUENCE</scope>
    <source>
        <strain evidence="2">DAOMC 236416</strain>
    </source>
</reference>
<evidence type="ECO:0000313" key="3">
    <source>
        <dbReference type="Proteomes" id="UP000077521"/>
    </source>
</evidence>
<feature type="compositionally biased region" description="Basic and acidic residues" evidence="1">
    <location>
        <begin position="223"/>
        <end position="235"/>
    </location>
</feature>
<dbReference type="SUPFAM" id="SSF48371">
    <property type="entry name" value="ARM repeat"/>
    <property type="match status" value="1"/>
</dbReference>
<comment type="caution">
    <text evidence="2">The sequence shown here is derived from an EMBL/GenBank/DDBJ whole genome shotgun (WGS) entry which is preliminary data.</text>
</comment>
<feature type="compositionally biased region" description="Low complexity" evidence="1">
    <location>
        <begin position="237"/>
        <end position="247"/>
    </location>
</feature>
<evidence type="ECO:0000313" key="2">
    <source>
        <dbReference type="EMBL" id="KAE8258641.1"/>
    </source>
</evidence>
<dbReference type="Proteomes" id="UP000077521">
    <property type="component" value="Unassembled WGS sequence"/>
</dbReference>
<dbReference type="EMBL" id="LWDF02000062">
    <property type="protein sequence ID" value="KAE8258641.1"/>
    <property type="molecule type" value="Genomic_DNA"/>
</dbReference>
<feature type="compositionally biased region" description="Polar residues" evidence="1">
    <location>
        <begin position="1"/>
        <end position="13"/>
    </location>
</feature>
<feature type="region of interest" description="Disordered" evidence="1">
    <location>
        <begin position="305"/>
        <end position="455"/>
    </location>
</feature>
<feature type="compositionally biased region" description="Low complexity" evidence="1">
    <location>
        <begin position="314"/>
        <end position="328"/>
    </location>
</feature>
<feature type="compositionally biased region" description="Low complexity" evidence="1">
    <location>
        <begin position="167"/>
        <end position="200"/>
    </location>
</feature>
<dbReference type="PROSITE" id="PS50303">
    <property type="entry name" value="PUM_HD"/>
    <property type="match status" value="1"/>
</dbReference>
<dbReference type="GO" id="GO:0000288">
    <property type="term" value="P:nuclear-transcribed mRNA catabolic process, deadenylation-dependent decay"/>
    <property type="evidence" value="ECO:0007669"/>
    <property type="project" value="TreeGrafter"/>
</dbReference>
<feature type="compositionally biased region" description="Low complexity" evidence="1">
    <location>
        <begin position="736"/>
        <end position="759"/>
    </location>
</feature>
<dbReference type="GO" id="GO:0005737">
    <property type="term" value="C:cytoplasm"/>
    <property type="evidence" value="ECO:0007669"/>
    <property type="project" value="TreeGrafter"/>
</dbReference>
<dbReference type="PROSITE" id="PS50302">
    <property type="entry name" value="PUM"/>
    <property type="match status" value="2"/>
</dbReference>
<dbReference type="InterPro" id="IPR011989">
    <property type="entry name" value="ARM-like"/>
</dbReference>
<protein>
    <submittedName>
        <fullName evidence="2">Uncharacterized protein</fullName>
    </submittedName>
</protein>
<feature type="compositionally biased region" description="Polar residues" evidence="1">
    <location>
        <begin position="396"/>
        <end position="405"/>
    </location>
</feature>
<dbReference type="InterPro" id="IPR033133">
    <property type="entry name" value="PUM-HD"/>
</dbReference>
<organism evidence="2 3">
    <name type="scientific">Tilletia indica</name>
    <dbReference type="NCBI Taxonomy" id="43049"/>
    <lineage>
        <taxon>Eukaryota</taxon>
        <taxon>Fungi</taxon>
        <taxon>Dikarya</taxon>
        <taxon>Basidiomycota</taxon>
        <taxon>Ustilaginomycotina</taxon>
        <taxon>Exobasidiomycetes</taxon>
        <taxon>Tilletiales</taxon>
        <taxon>Tilletiaceae</taxon>
        <taxon>Tilletia</taxon>
    </lineage>
</organism>